<evidence type="ECO:0000313" key="3">
    <source>
        <dbReference type="Proteomes" id="UP000320653"/>
    </source>
</evidence>
<accession>A0A561QNZ2</accession>
<keyword evidence="3" id="KW-1185">Reference proteome</keyword>
<dbReference type="AlphaFoldDB" id="A0A561QNZ2"/>
<protein>
    <submittedName>
        <fullName evidence="2">Uncharacterized protein</fullName>
    </submittedName>
</protein>
<organism evidence="2 3">
    <name type="scientific">Neorhizobium alkalisoli</name>
    <dbReference type="NCBI Taxonomy" id="528178"/>
    <lineage>
        <taxon>Bacteria</taxon>
        <taxon>Pseudomonadati</taxon>
        <taxon>Pseudomonadota</taxon>
        <taxon>Alphaproteobacteria</taxon>
        <taxon>Hyphomicrobiales</taxon>
        <taxon>Rhizobiaceae</taxon>
        <taxon>Rhizobium/Agrobacterium group</taxon>
        <taxon>Neorhizobium</taxon>
    </lineage>
</organism>
<evidence type="ECO:0000313" key="2">
    <source>
        <dbReference type="EMBL" id="TWF52067.1"/>
    </source>
</evidence>
<evidence type="ECO:0000256" key="1">
    <source>
        <dbReference type="SAM" id="Phobius"/>
    </source>
</evidence>
<dbReference type="RefSeq" id="WP_145639628.1">
    <property type="nucleotide sequence ID" value="NZ_VIWP01000005.1"/>
</dbReference>
<keyword evidence="1" id="KW-0812">Transmembrane</keyword>
<dbReference type="Proteomes" id="UP000320653">
    <property type="component" value="Unassembled WGS sequence"/>
</dbReference>
<feature type="transmembrane region" description="Helical" evidence="1">
    <location>
        <begin position="31"/>
        <end position="49"/>
    </location>
</feature>
<name>A0A561QNZ2_9HYPH</name>
<feature type="transmembrane region" description="Helical" evidence="1">
    <location>
        <begin position="5"/>
        <end position="24"/>
    </location>
</feature>
<reference evidence="2 3" key="1">
    <citation type="submission" date="2019-06" db="EMBL/GenBank/DDBJ databases">
        <title>Sorghum-associated microbial communities from plants grown in Nebraska, USA.</title>
        <authorList>
            <person name="Schachtman D."/>
        </authorList>
    </citation>
    <scope>NUCLEOTIDE SEQUENCE [LARGE SCALE GENOMIC DNA]</scope>
    <source>
        <strain evidence="2 3">1225</strain>
    </source>
</reference>
<comment type="caution">
    <text evidence="2">The sequence shown here is derived from an EMBL/GenBank/DDBJ whole genome shotgun (WGS) entry which is preliminary data.</text>
</comment>
<gene>
    <name evidence="2" type="ORF">FHW37_105166</name>
</gene>
<keyword evidence="1" id="KW-1133">Transmembrane helix</keyword>
<dbReference type="EMBL" id="VIWP01000005">
    <property type="protein sequence ID" value="TWF52067.1"/>
    <property type="molecule type" value="Genomic_DNA"/>
</dbReference>
<keyword evidence="1" id="KW-0472">Membrane</keyword>
<sequence>MTKDLIWKGALAVVGCFAAAYVGQELLGGEAAGWVAGGAILGATCYPLFKTLMERRGLR</sequence>
<proteinExistence type="predicted"/>